<dbReference type="RefSeq" id="WP_014224054.1">
    <property type="nucleotide sequence ID" value="NZ_CALHNL010000040.1"/>
</dbReference>
<proteinExistence type="predicted"/>
<reference evidence="1 4" key="2">
    <citation type="submission" date="2017-09" db="EMBL/GenBank/DDBJ databases">
        <title>Phase variable restriction modification systems are present in the genome sequences of periodontal pathogens Prevotella intermedia, Tannerella forsythia and Porphyromonas gingivalis.</title>
        <authorList>
            <person name="Haigh R.D."/>
            <person name="Crawford L."/>
            <person name="Ralph J."/>
            <person name="Wanford J."/>
            <person name="Vartoukian S.R."/>
            <person name="Hijazib K."/>
            <person name="Wade W."/>
            <person name="Oggioni M.R."/>
        </authorList>
    </citation>
    <scope>NUCLEOTIDE SEQUENCE [LARGE SCALE GENOMIC DNA]</scope>
    <source>
        <strain evidence="1 4">WW11663</strain>
    </source>
</reference>
<dbReference type="GeneID" id="34757951"/>
<name>A0A1D3UG10_TANFO</name>
<evidence type="ECO:0000313" key="3">
    <source>
        <dbReference type="Proteomes" id="UP000182057"/>
    </source>
</evidence>
<evidence type="ECO:0000313" key="1">
    <source>
        <dbReference type="EMBL" id="PDP42343.1"/>
    </source>
</evidence>
<dbReference type="InterPro" id="IPR007922">
    <property type="entry name" value="DciA-like"/>
</dbReference>
<dbReference type="EMBL" id="NSLJ01000050">
    <property type="protein sequence ID" value="PDP42343.1"/>
    <property type="molecule type" value="Genomic_DNA"/>
</dbReference>
<gene>
    <name evidence="1" type="ORF">CLI86_12885</name>
    <name evidence="2" type="ORF">TFUB20_00552</name>
</gene>
<reference evidence="2 3" key="1">
    <citation type="submission" date="2016-09" db="EMBL/GenBank/DDBJ databases">
        <authorList>
            <person name="Capua I."/>
            <person name="De Benedictis P."/>
            <person name="Joannis T."/>
            <person name="Lombin L.H."/>
            <person name="Cattoli G."/>
        </authorList>
    </citation>
    <scope>NUCLEOTIDE SEQUENCE [LARGE SCALE GENOMIC DNA]</scope>
    <source>
        <strain evidence="2 3">UB20</strain>
    </source>
</reference>
<dbReference type="Proteomes" id="UP000182057">
    <property type="component" value="Unassembled WGS sequence"/>
</dbReference>
<dbReference type="OrthoDB" id="9796545at2"/>
<protein>
    <submittedName>
        <fullName evidence="1">DUF721 domain-containing protein</fullName>
    </submittedName>
</protein>
<organism evidence="2 3">
    <name type="scientific">Tannerella forsythia</name>
    <name type="common">Bacteroides forsythus</name>
    <dbReference type="NCBI Taxonomy" id="28112"/>
    <lineage>
        <taxon>Bacteria</taxon>
        <taxon>Pseudomonadati</taxon>
        <taxon>Bacteroidota</taxon>
        <taxon>Bacteroidia</taxon>
        <taxon>Bacteroidales</taxon>
        <taxon>Tannerellaceae</taxon>
        <taxon>Tannerella</taxon>
    </lineage>
</organism>
<evidence type="ECO:0000313" key="4">
    <source>
        <dbReference type="Proteomes" id="UP000219259"/>
    </source>
</evidence>
<evidence type="ECO:0000313" key="2">
    <source>
        <dbReference type="EMBL" id="SCQ18999.1"/>
    </source>
</evidence>
<dbReference type="EMBL" id="FMMM01000021">
    <property type="protein sequence ID" value="SCQ18999.1"/>
    <property type="molecule type" value="Genomic_DNA"/>
</dbReference>
<dbReference type="PANTHER" id="PTHR36456">
    <property type="entry name" value="UPF0232 PROTEIN SCO3875"/>
    <property type="match status" value="1"/>
</dbReference>
<dbReference type="Proteomes" id="UP000219259">
    <property type="component" value="Unassembled WGS sequence"/>
</dbReference>
<dbReference type="OMA" id="EDEPLMY"/>
<sequence>MKRTHAQPLGELLQEFYNEHPELRQKILEVRVVRAWGEVLGLSVSKATRSLYVRQGILYVSVDSSVLRNELMLNRAHLVEKLNECAGAAVIREIVVR</sequence>
<dbReference type="AlphaFoldDB" id="A0A1D3UG10"/>
<dbReference type="Pfam" id="PF05258">
    <property type="entry name" value="DciA"/>
    <property type="match status" value="1"/>
</dbReference>
<dbReference type="PANTHER" id="PTHR36456:SF1">
    <property type="entry name" value="UPF0232 PROTEIN SCO3875"/>
    <property type="match status" value="1"/>
</dbReference>
<accession>A0A1D3UG10</accession>